<sequence>MEAEIRIKRLTIHQIEKQQSVLEAHLKTSKGLIPIDEKVDFLVEKLNDAFRNDEKVVRTEFLEEEEEEEVFQKSLKSFVESETDELFYKFSINALKKMKKILQSTTLATGGYFVFVNYQYGDGSYVGVFIVRDSKEVIFNRNDEDNFEVNMTTIINTDKLAMAVRIDSGRLEENKDRYLQFTHKLSSTSNYFSEWIEADLLDKSEDDTKALISLINGLTEFPINPETGERYGGEEFRIKVYDHINSAGRVVRLSELGKTFWNDSNYLTNYIDENEIQINHQFQAVSTILGRLKKYEIKSGKVKLSFSRADIENGTINVGNDDQIIISDSALRRKYDELNGQ</sequence>
<evidence type="ECO:0000313" key="5">
    <source>
        <dbReference type="Proteomes" id="UP000198963"/>
    </source>
</evidence>
<evidence type="ECO:0000256" key="2">
    <source>
        <dbReference type="ARBA" id="ARBA00009035"/>
    </source>
</evidence>
<dbReference type="Pfam" id="PF04245">
    <property type="entry name" value="NA37"/>
    <property type="match status" value="1"/>
</dbReference>
<name>A0A1H1MU08_9FLAO</name>
<evidence type="ECO:0000256" key="1">
    <source>
        <dbReference type="ARBA" id="ARBA00004496"/>
    </source>
</evidence>
<dbReference type="GO" id="GO:0003727">
    <property type="term" value="F:single-stranded RNA binding"/>
    <property type="evidence" value="ECO:0007669"/>
    <property type="project" value="TreeGrafter"/>
</dbReference>
<comment type="similarity">
    <text evidence="2">Belongs to the YejK family.</text>
</comment>
<evidence type="ECO:0000256" key="3">
    <source>
        <dbReference type="ARBA" id="ARBA00022490"/>
    </source>
</evidence>
<dbReference type="PANTHER" id="PTHR38772:SF1">
    <property type="entry name" value="NUCLEOID-ASSOCIATED PROTEIN YEJK"/>
    <property type="match status" value="1"/>
</dbReference>
<dbReference type="AlphaFoldDB" id="A0A1H1MU08"/>
<proteinExistence type="inferred from homology"/>
<dbReference type="STRING" id="1249933.SAMN04489797_0425"/>
<dbReference type="GO" id="GO:0005737">
    <property type="term" value="C:cytoplasm"/>
    <property type="evidence" value="ECO:0007669"/>
    <property type="project" value="UniProtKB-SubCell"/>
</dbReference>
<dbReference type="PANTHER" id="PTHR38772">
    <property type="match status" value="1"/>
</dbReference>
<dbReference type="GO" id="GO:0003690">
    <property type="term" value="F:double-stranded DNA binding"/>
    <property type="evidence" value="ECO:0007669"/>
    <property type="project" value="TreeGrafter"/>
</dbReference>
<dbReference type="RefSeq" id="WP_092443791.1">
    <property type="nucleotide sequence ID" value="NZ_LT629774.1"/>
</dbReference>
<protein>
    <submittedName>
        <fullName evidence="4">Nucleoid-associated protein YejK</fullName>
    </submittedName>
</protein>
<keyword evidence="3" id="KW-0963">Cytoplasm</keyword>
<gene>
    <name evidence="4" type="ORF">SAMN04489797_0425</name>
</gene>
<dbReference type="Proteomes" id="UP000198963">
    <property type="component" value="Chromosome I"/>
</dbReference>
<comment type="subcellular location">
    <subcellularLocation>
        <location evidence="1">Cytoplasm</location>
    </subcellularLocation>
</comment>
<dbReference type="EMBL" id="LT629774">
    <property type="protein sequence ID" value="SDR90363.1"/>
    <property type="molecule type" value="Genomic_DNA"/>
</dbReference>
<organism evidence="4 5">
    <name type="scientific">Winogradskyella sediminis</name>
    <dbReference type="NCBI Taxonomy" id="1382466"/>
    <lineage>
        <taxon>Bacteria</taxon>
        <taxon>Pseudomonadati</taxon>
        <taxon>Bacteroidota</taxon>
        <taxon>Flavobacteriia</taxon>
        <taxon>Flavobacteriales</taxon>
        <taxon>Flavobacteriaceae</taxon>
        <taxon>Winogradskyella</taxon>
    </lineage>
</organism>
<dbReference type="InterPro" id="IPR007358">
    <property type="entry name" value="Nucleoid_associated_NdpA"/>
</dbReference>
<dbReference type="GO" id="GO:0043590">
    <property type="term" value="C:bacterial nucleoid"/>
    <property type="evidence" value="ECO:0007669"/>
    <property type="project" value="TreeGrafter"/>
</dbReference>
<accession>A0A1H1MU08</accession>
<evidence type="ECO:0000313" key="4">
    <source>
        <dbReference type="EMBL" id="SDR90363.1"/>
    </source>
</evidence>
<reference evidence="4 5" key="1">
    <citation type="submission" date="2016-10" db="EMBL/GenBank/DDBJ databases">
        <authorList>
            <person name="Varghese N."/>
            <person name="Submissions S."/>
        </authorList>
    </citation>
    <scope>NUCLEOTIDE SEQUENCE [LARGE SCALE GENOMIC DNA]</scope>
    <source>
        <strain evidence="4 5">RHA_55</strain>
    </source>
</reference>
<keyword evidence="5" id="KW-1185">Reference proteome</keyword>